<dbReference type="EMBL" id="FTNP01000002">
    <property type="protein sequence ID" value="SIR66047.1"/>
    <property type="molecule type" value="Genomic_DNA"/>
</dbReference>
<dbReference type="STRING" id="588898.BB347_10540"/>
<feature type="compositionally biased region" description="Polar residues" evidence="1">
    <location>
        <begin position="166"/>
        <end position="180"/>
    </location>
</feature>
<dbReference type="RefSeq" id="WP_236995940.1">
    <property type="nucleotide sequence ID" value="NZ_CP019327.1"/>
</dbReference>
<dbReference type="InterPro" id="IPR055548">
    <property type="entry name" value="DUF7124"/>
</dbReference>
<evidence type="ECO:0000256" key="1">
    <source>
        <dbReference type="SAM" id="MobiDB-lite"/>
    </source>
</evidence>
<sequence>MTDSIDLDEMTVDDSADDQESDANYGDWLWRGEGDPDDEPEPRWVRSDSAATDAGDGGSSEVPKSPDGDEIPASDEVGVASGDSPASAEASADVRDPDDSDSAVDADGSDSAVDVDDSGDDESAAPRTPKVPGGPSGPVGVPESKGGSGGGSPSSSSASSSANADEPTTTASSGSSQRTTNHGEETEADDMTLAMTYEAINRLEDPRFCIADARSWSDWIGIVGKVSTPAIRKFQRDHTIELDFFGGSENGPDQRLADVTPESMFYAERMVLVGTAGDEWIAEAADWEFVPLETAAENADWEIEHAE</sequence>
<evidence type="ECO:0000259" key="2">
    <source>
        <dbReference type="Pfam" id="PF23439"/>
    </source>
</evidence>
<feature type="compositionally biased region" description="Acidic residues" evidence="1">
    <location>
        <begin position="1"/>
        <end position="21"/>
    </location>
</feature>
<feature type="compositionally biased region" description="Acidic residues" evidence="1">
    <location>
        <begin position="98"/>
        <end position="123"/>
    </location>
</feature>
<feature type="domain" description="DUF7124" evidence="2">
    <location>
        <begin position="191"/>
        <end position="303"/>
    </location>
</feature>
<evidence type="ECO:0000313" key="3">
    <source>
        <dbReference type="EMBL" id="SIR66047.1"/>
    </source>
</evidence>
<evidence type="ECO:0000313" key="4">
    <source>
        <dbReference type="Proteomes" id="UP000185687"/>
    </source>
</evidence>
<organism evidence="3 4">
    <name type="scientific">Natronorubrum daqingense</name>
    <dbReference type="NCBI Taxonomy" id="588898"/>
    <lineage>
        <taxon>Archaea</taxon>
        <taxon>Methanobacteriati</taxon>
        <taxon>Methanobacteriota</taxon>
        <taxon>Stenosarchaea group</taxon>
        <taxon>Halobacteria</taxon>
        <taxon>Halobacteriales</taxon>
        <taxon>Natrialbaceae</taxon>
        <taxon>Natronorubrum</taxon>
    </lineage>
</organism>
<name>A0A1N7CRB9_9EURY</name>
<dbReference type="GeneID" id="30956385"/>
<accession>A0A1N7CRB9</accession>
<dbReference type="AlphaFoldDB" id="A0A1N7CRB9"/>
<dbReference type="Pfam" id="PF23439">
    <property type="entry name" value="DUF7124"/>
    <property type="match status" value="1"/>
</dbReference>
<feature type="compositionally biased region" description="Low complexity" evidence="1">
    <location>
        <begin position="130"/>
        <end position="145"/>
    </location>
</feature>
<feature type="region of interest" description="Disordered" evidence="1">
    <location>
        <begin position="1"/>
        <end position="191"/>
    </location>
</feature>
<reference evidence="3 4" key="1">
    <citation type="submission" date="2017-01" db="EMBL/GenBank/DDBJ databases">
        <authorList>
            <person name="Mah S.A."/>
            <person name="Swanson W.J."/>
            <person name="Moy G.W."/>
            <person name="Vacquier V.D."/>
        </authorList>
    </citation>
    <scope>NUCLEOTIDE SEQUENCE [LARGE SCALE GENOMIC DNA]</scope>
    <source>
        <strain evidence="3 4">CGMCC 1.8909</strain>
    </source>
</reference>
<gene>
    <name evidence="3" type="ORF">SAMN05421809_1839</name>
</gene>
<keyword evidence="4" id="KW-1185">Reference proteome</keyword>
<proteinExistence type="predicted"/>
<protein>
    <recommendedName>
        <fullName evidence="2">DUF7124 domain-containing protein</fullName>
    </recommendedName>
</protein>
<dbReference type="Proteomes" id="UP000185687">
    <property type="component" value="Unassembled WGS sequence"/>
</dbReference>
<feature type="compositionally biased region" description="Low complexity" evidence="1">
    <location>
        <begin position="153"/>
        <end position="162"/>
    </location>
</feature>